<dbReference type="Proteomes" id="UP001500653">
    <property type="component" value="Unassembled WGS sequence"/>
</dbReference>
<sequence length="298" mass="33106">MQPVAIMLNRSGRFVQMVTWEWAAGPTAALWPPRTVAYCENSVWVDDRAGADVIRIDSVDDTEFTVTRTESIPEDSEIVRVRRSIWRSRLLRSDEYGSWDLSSSLKDNGTAWDSTIARHVGESATKEFEVPAGFGAFQDAVVLNRNLFATMRRAAKRPWSSRPPAEVLRVETNGDVSTVVGAQEFDITSHCRGESPFAPSPRDVAVNGVVGVLQSGDLDSPAVSNPSVRVSDWEADPVLDIRFEHEARPGLQLVRREYLLHEFGFAQDSGDFGVFLSEDILTEFFPPSILADGDVLYI</sequence>
<gene>
    <name evidence="1" type="ORF">GCM10009676_25780</name>
</gene>
<dbReference type="EMBL" id="BAAALN010000006">
    <property type="protein sequence ID" value="GAA1239874.1"/>
    <property type="molecule type" value="Genomic_DNA"/>
</dbReference>
<protein>
    <submittedName>
        <fullName evidence="1">Uncharacterized protein</fullName>
    </submittedName>
</protein>
<keyword evidence="2" id="KW-1185">Reference proteome</keyword>
<proteinExistence type="predicted"/>
<evidence type="ECO:0000313" key="2">
    <source>
        <dbReference type="Proteomes" id="UP001500653"/>
    </source>
</evidence>
<comment type="caution">
    <text evidence="1">The sequence shown here is derived from an EMBL/GenBank/DDBJ whole genome shotgun (WGS) entry which is preliminary data.</text>
</comment>
<accession>A0ABP4GYU1</accession>
<name>A0ABP4GYU1_9PSEU</name>
<evidence type="ECO:0000313" key="1">
    <source>
        <dbReference type="EMBL" id="GAA1239874.1"/>
    </source>
</evidence>
<organism evidence="1 2">
    <name type="scientific">Prauserella halophila</name>
    <dbReference type="NCBI Taxonomy" id="185641"/>
    <lineage>
        <taxon>Bacteria</taxon>
        <taxon>Bacillati</taxon>
        <taxon>Actinomycetota</taxon>
        <taxon>Actinomycetes</taxon>
        <taxon>Pseudonocardiales</taxon>
        <taxon>Pseudonocardiaceae</taxon>
        <taxon>Prauserella</taxon>
    </lineage>
</organism>
<reference evidence="2" key="1">
    <citation type="journal article" date="2019" name="Int. J. Syst. Evol. Microbiol.">
        <title>The Global Catalogue of Microorganisms (GCM) 10K type strain sequencing project: providing services to taxonomists for standard genome sequencing and annotation.</title>
        <authorList>
            <consortium name="The Broad Institute Genomics Platform"/>
            <consortium name="The Broad Institute Genome Sequencing Center for Infectious Disease"/>
            <person name="Wu L."/>
            <person name="Ma J."/>
        </authorList>
    </citation>
    <scope>NUCLEOTIDE SEQUENCE [LARGE SCALE GENOMIC DNA]</scope>
    <source>
        <strain evidence="2">JCM 13023</strain>
    </source>
</reference>